<keyword evidence="4" id="KW-1185">Reference proteome</keyword>
<accession>A0AAW0W1Q3</accession>
<dbReference type="InterPro" id="IPR039547">
    <property type="entry name" value="Ribosomal_eL19"/>
</dbReference>
<dbReference type="InterPro" id="IPR035970">
    <property type="entry name" value="60S_ribosomal_eL19_sf"/>
</dbReference>
<dbReference type="InterPro" id="IPR000196">
    <property type="entry name" value="Ribosomal_eL19_dom"/>
</dbReference>
<dbReference type="PANTHER" id="PTHR10722">
    <property type="entry name" value="60S RIBOSOMAL PROTEIN L19"/>
    <property type="match status" value="1"/>
</dbReference>
<reference evidence="3 4" key="1">
    <citation type="journal article" date="2024" name="BMC Genomics">
        <title>Genome assembly of redclaw crayfish (Cherax quadricarinatus) provides insights into its immune adaptation and hypoxia tolerance.</title>
        <authorList>
            <person name="Liu Z."/>
            <person name="Zheng J."/>
            <person name="Li H."/>
            <person name="Fang K."/>
            <person name="Wang S."/>
            <person name="He J."/>
            <person name="Zhou D."/>
            <person name="Weng S."/>
            <person name="Chi M."/>
            <person name="Gu Z."/>
            <person name="He J."/>
            <person name="Li F."/>
            <person name="Wang M."/>
        </authorList>
    </citation>
    <scope>NUCLEOTIDE SEQUENCE [LARGE SCALE GENOMIC DNA]</scope>
    <source>
        <strain evidence="3">ZL_2023a</strain>
    </source>
</reference>
<feature type="compositionally biased region" description="Basic and acidic residues" evidence="1">
    <location>
        <begin position="100"/>
        <end position="117"/>
    </location>
</feature>
<evidence type="ECO:0000256" key="1">
    <source>
        <dbReference type="SAM" id="MobiDB-lite"/>
    </source>
</evidence>
<evidence type="ECO:0000313" key="3">
    <source>
        <dbReference type="EMBL" id="KAK8722965.1"/>
    </source>
</evidence>
<name>A0AAW0W1Q3_CHEQU</name>
<dbReference type="GO" id="GO:0003735">
    <property type="term" value="F:structural constituent of ribosome"/>
    <property type="evidence" value="ECO:0007669"/>
    <property type="project" value="InterPro"/>
</dbReference>
<organism evidence="3 4">
    <name type="scientific">Cherax quadricarinatus</name>
    <name type="common">Australian red claw crayfish</name>
    <dbReference type="NCBI Taxonomy" id="27406"/>
    <lineage>
        <taxon>Eukaryota</taxon>
        <taxon>Metazoa</taxon>
        <taxon>Ecdysozoa</taxon>
        <taxon>Arthropoda</taxon>
        <taxon>Crustacea</taxon>
        <taxon>Multicrustacea</taxon>
        <taxon>Malacostraca</taxon>
        <taxon>Eumalacostraca</taxon>
        <taxon>Eucarida</taxon>
        <taxon>Decapoda</taxon>
        <taxon>Pleocyemata</taxon>
        <taxon>Astacidea</taxon>
        <taxon>Parastacoidea</taxon>
        <taxon>Parastacidae</taxon>
        <taxon>Cherax</taxon>
    </lineage>
</organism>
<dbReference type="FunFam" id="1.10.1200.240:FF:000001">
    <property type="entry name" value="Ribosomal protein L19"/>
    <property type="match status" value="1"/>
</dbReference>
<evidence type="ECO:0000313" key="4">
    <source>
        <dbReference type="Proteomes" id="UP001445076"/>
    </source>
</evidence>
<dbReference type="GO" id="GO:0022625">
    <property type="term" value="C:cytosolic large ribosomal subunit"/>
    <property type="evidence" value="ECO:0007669"/>
    <property type="project" value="InterPro"/>
</dbReference>
<comment type="caution">
    <text evidence="3">The sequence shown here is derived from an EMBL/GenBank/DDBJ whole genome shotgun (WGS) entry which is preliminary data.</text>
</comment>
<dbReference type="SUPFAM" id="SSF48140">
    <property type="entry name" value="Ribosomal protein L19 (L19e)"/>
    <property type="match status" value="1"/>
</dbReference>
<feature type="region of interest" description="Disordered" evidence="1">
    <location>
        <begin position="78"/>
        <end position="117"/>
    </location>
</feature>
<evidence type="ECO:0000259" key="2">
    <source>
        <dbReference type="SMART" id="SM01416"/>
    </source>
</evidence>
<feature type="domain" description="Large ribosomal subunit protein eL19" evidence="2">
    <location>
        <begin position="1"/>
        <end position="71"/>
    </location>
</feature>
<dbReference type="EMBL" id="JARKIK010000092">
    <property type="protein sequence ID" value="KAK8722965.1"/>
    <property type="molecule type" value="Genomic_DNA"/>
</dbReference>
<dbReference type="GO" id="GO:0006412">
    <property type="term" value="P:translation"/>
    <property type="evidence" value="ECO:0007669"/>
    <property type="project" value="InterPro"/>
</dbReference>
<dbReference type="Pfam" id="PF25476">
    <property type="entry name" value="Ribosomal_L19e_C"/>
    <property type="match status" value="1"/>
</dbReference>
<dbReference type="SMART" id="SM01416">
    <property type="entry name" value="Ribosomal_L19e"/>
    <property type="match status" value="1"/>
</dbReference>
<dbReference type="InterPro" id="IPR057260">
    <property type="entry name" value="Ribosomal_L19e_C"/>
</dbReference>
<dbReference type="Proteomes" id="UP001445076">
    <property type="component" value="Unassembled WGS sequence"/>
</dbReference>
<gene>
    <name evidence="3" type="ORF">OTU49_011976</name>
</gene>
<proteinExistence type="predicted"/>
<dbReference type="AlphaFoldDB" id="A0AAW0W1Q3"/>
<dbReference type="GO" id="GO:0003723">
    <property type="term" value="F:RNA binding"/>
    <property type="evidence" value="ECO:0007669"/>
    <property type="project" value="InterPro"/>
</dbReference>
<dbReference type="Gene3D" id="1.10.1200.240">
    <property type="match status" value="1"/>
</dbReference>
<protein>
    <recommendedName>
        <fullName evidence="2">Large ribosomal subunit protein eL19 domain-containing protein</fullName>
    </recommendedName>
</protein>
<sequence length="117" mass="14100">MGYGKRKGTANARMPQKILWIRRMRVLRRMLKKYRDNKKIDKHLYHDLYMKVKGNVFKNKRVLMEYIHKKKADNARAKMLSDQAEARRSKAKEARKRRQERVAIRKAEALKSKEDAE</sequence>